<dbReference type="AlphaFoldDB" id="A0A3B0TRT0"/>
<gene>
    <name evidence="1" type="ORF">MNBD_ALPHA12-2206</name>
</gene>
<name>A0A3B0TRT0_9ZZZZ</name>
<accession>A0A3B0TRT0</accession>
<reference evidence="1" key="1">
    <citation type="submission" date="2018-06" db="EMBL/GenBank/DDBJ databases">
        <authorList>
            <person name="Zhirakovskaya E."/>
        </authorList>
    </citation>
    <scope>NUCLEOTIDE SEQUENCE</scope>
</reference>
<evidence type="ECO:0008006" key="2">
    <source>
        <dbReference type="Google" id="ProtNLM"/>
    </source>
</evidence>
<protein>
    <recommendedName>
        <fullName evidence="2">YHS domain-containing protein</fullName>
    </recommendedName>
</protein>
<evidence type="ECO:0000313" key="1">
    <source>
        <dbReference type="EMBL" id="VAW17172.1"/>
    </source>
</evidence>
<proteinExistence type="predicted"/>
<organism evidence="1">
    <name type="scientific">hydrothermal vent metagenome</name>
    <dbReference type="NCBI Taxonomy" id="652676"/>
    <lineage>
        <taxon>unclassified sequences</taxon>
        <taxon>metagenomes</taxon>
        <taxon>ecological metagenomes</taxon>
    </lineage>
</organism>
<dbReference type="NCBIfam" id="NF041384">
    <property type="entry name" value="YHS_seleno_dom"/>
    <property type="match status" value="1"/>
</dbReference>
<dbReference type="EMBL" id="UOEO01000065">
    <property type="protein sequence ID" value="VAW17172.1"/>
    <property type="molecule type" value="Genomic_DNA"/>
</dbReference>
<sequence length="177" mass="19545">MMEQTGKQILIMKRIFRLLAGAGKKLALAGLVLAGLVAGGAALAATSNIVPDIVVDPLSGVAMSGYDPVSYFTEKAPLKGKPEFELFWNGVPWYFASEANMEVFYKNPQIYAPQFGGFGTMSLARGFLSEGNPLIYAVLNDRLFLFYSFSNRDAFNLTDKSTRIKAYDNWPQLHDKN</sequence>